<name>A0AAC8YED3_9ACTN</name>
<dbReference type="EMBL" id="CP014352">
    <property type="protein sequence ID" value="AMS05206.1"/>
    <property type="molecule type" value="Genomic_DNA"/>
</dbReference>
<dbReference type="GO" id="GO:0005524">
    <property type="term" value="F:ATP binding"/>
    <property type="evidence" value="ECO:0007669"/>
    <property type="project" value="UniProtKB-UniRule"/>
</dbReference>
<comment type="pathway">
    <text evidence="1 8">Purine metabolism; IMP biosynthesis via de novo pathway; 5-amino-1-(5-phospho-D-ribosyl)imidazole-4-carboxamide from 5-amino-1-(5-phospho-D-ribosyl)imidazole-4-carboxylate: step 1/2.</text>
</comment>
<keyword evidence="3 8" id="KW-0436">Ligase</keyword>
<dbReference type="SUPFAM" id="SSF56104">
    <property type="entry name" value="SAICAR synthase-like"/>
    <property type="match status" value="1"/>
</dbReference>
<evidence type="ECO:0000256" key="3">
    <source>
        <dbReference type="ARBA" id="ARBA00022598"/>
    </source>
</evidence>
<feature type="compositionally biased region" description="Low complexity" evidence="10">
    <location>
        <begin position="357"/>
        <end position="380"/>
    </location>
</feature>
<comment type="catalytic activity">
    <reaction evidence="9">
        <text>N(2)-formyl-N(1)-(5-phospho-beta-D-ribosyl)glycinamide + L-glutamine + ATP + H2O = 2-formamido-N(1)-(5-O-phospho-beta-D-ribosyl)acetamidine + L-glutamate + ADP + phosphate + H(+)</text>
        <dbReference type="Rhea" id="RHEA:17129"/>
        <dbReference type="ChEBI" id="CHEBI:15377"/>
        <dbReference type="ChEBI" id="CHEBI:15378"/>
        <dbReference type="ChEBI" id="CHEBI:29985"/>
        <dbReference type="ChEBI" id="CHEBI:30616"/>
        <dbReference type="ChEBI" id="CHEBI:43474"/>
        <dbReference type="ChEBI" id="CHEBI:58359"/>
        <dbReference type="ChEBI" id="CHEBI:147286"/>
        <dbReference type="ChEBI" id="CHEBI:147287"/>
        <dbReference type="ChEBI" id="CHEBI:456216"/>
        <dbReference type="EC" id="6.3.5.3"/>
    </reaction>
</comment>
<dbReference type="EC" id="6.3.2.6" evidence="8"/>
<keyword evidence="15" id="KW-1185">Reference proteome</keyword>
<dbReference type="InterPro" id="IPR036604">
    <property type="entry name" value="PurS-like_sf"/>
</dbReference>
<keyword evidence="9" id="KW-0963">Cytoplasm</keyword>
<sequence>MTSADDLGLPLLSEGKVRRLYRLPEQPGRLLMVATDRISAYDHILSPDIPDKGKVLTGISLWWFGQLADVVENHLVSTDVPEAVAGRAMVVEELEMFPVECVVRGYLTGSGWAEYQKTRSVCGIELPGGLKDGSRLPEPIFTPATKAEYGEHDENIDFDTLVGIVGADVAAELRRLSLAIYAKAEQIARDRGIILADTKVEFGRRADGTIVLGDEVLTPDSSRFWDARDWHPGGKNPSFDKQFVRDWLTFGSGWNSKSEEKPPVLPDSVVAATRKRYLEAWSMLTGIADPLAGTNAEEQPPVEETAEQQSVEATEAPADAAGDVAAEADVAEAAAAPADVAPETAQVSTRPEPTVDPAGGPEPAAELESAAEPEPTSTIEESTETGDGPDKIDAMARVVVEVMPKPEILDPQGKAITGALGRLGHDGLTVRQGKRFEITGEGVAERLDEIRAIAEEMLANTVIESFDVRVEG</sequence>
<dbReference type="HAMAP" id="MF_00137">
    <property type="entry name" value="SAICAR_synth"/>
    <property type="match status" value="1"/>
</dbReference>
<dbReference type="CDD" id="cd01414">
    <property type="entry name" value="SAICAR_synt_Sc"/>
    <property type="match status" value="1"/>
</dbReference>
<evidence type="ECO:0000256" key="6">
    <source>
        <dbReference type="ARBA" id="ARBA00022840"/>
    </source>
</evidence>
<dbReference type="PANTHER" id="PTHR43700">
    <property type="entry name" value="PHOSPHORIBOSYLAMINOIMIDAZOLE-SUCCINOCARBOXAMIDE SYNTHASE"/>
    <property type="match status" value="1"/>
</dbReference>
<dbReference type="InterPro" id="IPR001636">
    <property type="entry name" value="SAICAR_synth"/>
</dbReference>
<dbReference type="Proteomes" id="UP000178666">
    <property type="component" value="Chromosome"/>
</dbReference>
<dbReference type="InterPro" id="IPR003850">
    <property type="entry name" value="PurS"/>
</dbReference>
<comment type="catalytic activity">
    <reaction evidence="7 8">
        <text>5-amino-1-(5-phospho-D-ribosyl)imidazole-4-carboxylate + L-aspartate + ATP = (2S)-2-[5-amino-1-(5-phospho-beta-D-ribosyl)imidazole-4-carboxamido]succinate + ADP + phosphate + 2 H(+)</text>
        <dbReference type="Rhea" id="RHEA:22628"/>
        <dbReference type="ChEBI" id="CHEBI:15378"/>
        <dbReference type="ChEBI" id="CHEBI:29991"/>
        <dbReference type="ChEBI" id="CHEBI:30616"/>
        <dbReference type="ChEBI" id="CHEBI:43474"/>
        <dbReference type="ChEBI" id="CHEBI:58443"/>
        <dbReference type="ChEBI" id="CHEBI:77657"/>
        <dbReference type="ChEBI" id="CHEBI:456216"/>
        <dbReference type="EC" id="6.3.2.6"/>
    </reaction>
</comment>
<feature type="compositionally biased region" description="Low complexity" evidence="10">
    <location>
        <begin position="311"/>
        <end position="345"/>
    </location>
</feature>
<dbReference type="GO" id="GO:0006189">
    <property type="term" value="P:'de novo' IMP biosynthetic process"/>
    <property type="evidence" value="ECO:0007669"/>
    <property type="project" value="UniProtKB-UniRule"/>
</dbReference>
<feature type="domain" description="SAICAR synthetase/ADE2 N-terminal" evidence="11">
    <location>
        <begin position="12"/>
        <end position="258"/>
    </location>
</feature>
<evidence type="ECO:0000256" key="10">
    <source>
        <dbReference type="SAM" id="MobiDB-lite"/>
    </source>
</evidence>
<comment type="pathway">
    <text evidence="9">Purine metabolism; IMP biosynthesis via de novo pathway; 5-amino-1-(5-phospho-D-ribosyl)imidazole from N(2)-formyl-N(1)-(5-phospho-D-ribosyl)glycinamide: step 1/2.</text>
</comment>
<organism evidence="12 14">
    <name type="scientific">Acidipropionibacterium acidipropionici</name>
    <dbReference type="NCBI Taxonomy" id="1748"/>
    <lineage>
        <taxon>Bacteria</taxon>
        <taxon>Bacillati</taxon>
        <taxon>Actinomycetota</taxon>
        <taxon>Actinomycetes</taxon>
        <taxon>Propionibacteriales</taxon>
        <taxon>Propionibacteriaceae</taxon>
        <taxon>Acidipropionibacterium</taxon>
    </lineage>
</organism>
<evidence type="ECO:0000313" key="14">
    <source>
        <dbReference type="Proteomes" id="UP000075221"/>
    </source>
</evidence>
<comment type="function">
    <text evidence="9">Part of the phosphoribosylformylglycinamidine synthase complex involved in the purines biosynthetic pathway. Catalyzes the ATP-dependent conversion of formylglycinamide ribonucleotide (FGAR) and glutamine to yield formylglycinamidine ribonucleotide (FGAM) and glutamate. The FGAM synthase complex is composed of three subunits. PurQ produces an ammonia molecule by converting glutamine to glutamate. PurL transfers the ammonia molecule to FGAR to form FGAM in an ATP-dependent manner. PurS interacts with PurQ and PurL and is thought to assist in the transfer of the ammonia molecule from PurQ to PurL.</text>
</comment>
<comment type="subunit">
    <text evidence="9">Part of the FGAM synthase complex composed of 1 PurL, 1 PurQ and 2 PurS subunits.</text>
</comment>
<dbReference type="Proteomes" id="UP000075221">
    <property type="component" value="Chromosome"/>
</dbReference>
<dbReference type="FunFam" id="3.30.470.20:FF:000015">
    <property type="entry name" value="Phosphoribosylaminoimidazole-succinocarboxamide synthase"/>
    <property type="match status" value="1"/>
</dbReference>
<dbReference type="Gene3D" id="3.30.1280.10">
    <property type="entry name" value="Phosphoribosylformylglycinamidine synthase subunit PurS"/>
    <property type="match status" value="1"/>
</dbReference>
<dbReference type="EC" id="6.3.5.3" evidence="9"/>
<keyword evidence="6 8" id="KW-0067">ATP-binding</keyword>
<dbReference type="NCBIfam" id="NF010568">
    <property type="entry name" value="PRK13961.1"/>
    <property type="match status" value="1"/>
</dbReference>
<evidence type="ECO:0000259" key="11">
    <source>
        <dbReference type="Pfam" id="PF01259"/>
    </source>
</evidence>
<evidence type="ECO:0000256" key="5">
    <source>
        <dbReference type="ARBA" id="ARBA00022755"/>
    </source>
</evidence>
<comment type="similarity">
    <text evidence="9">Belongs to the PurS family.</text>
</comment>
<dbReference type="PANTHER" id="PTHR43700:SF1">
    <property type="entry name" value="PHOSPHORIBOSYLAMINOIMIDAZOLE-SUCCINOCARBOXAMIDE SYNTHASE"/>
    <property type="match status" value="1"/>
</dbReference>
<dbReference type="RefSeq" id="WP_062819379.1">
    <property type="nucleotide sequence ID" value="NZ_CP014352.1"/>
</dbReference>
<keyword evidence="4 8" id="KW-0547">Nucleotide-binding</keyword>
<dbReference type="Gene3D" id="3.30.470.20">
    <property type="entry name" value="ATP-grasp fold, B domain"/>
    <property type="match status" value="1"/>
</dbReference>
<dbReference type="NCBIfam" id="NF004630">
    <property type="entry name" value="PRK05974.1"/>
    <property type="match status" value="1"/>
</dbReference>
<gene>
    <name evidence="8" type="primary">purC</name>
    <name evidence="9" type="synonym">purS</name>
    <name evidence="13" type="ORF">A8L58_08190</name>
    <name evidence="12" type="ORF">AXH35_06725</name>
</gene>
<reference evidence="13 15" key="1">
    <citation type="journal article" date="2016" name="Plant Dis.">
        <title>Improved production of propionic acid using genome shuffling.</title>
        <authorList>
            <person name="Luna-Flores C.H."/>
            <person name="Palfreyman R.W."/>
            <person name="Kromer J.O."/>
            <person name="Nielsen L.K."/>
            <person name="Marcellin E."/>
        </authorList>
    </citation>
    <scope>NUCLEOTIDE SEQUENCE [LARGE SCALE GENOMIC DNA]</scope>
    <source>
        <strain evidence="13 15">F3E8</strain>
    </source>
</reference>
<evidence type="ECO:0000256" key="2">
    <source>
        <dbReference type="ARBA" id="ARBA00010190"/>
    </source>
</evidence>
<dbReference type="GO" id="GO:0005737">
    <property type="term" value="C:cytoplasm"/>
    <property type="evidence" value="ECO:0007669"/>
    <property type="project" value="UniProtKB-SubCell"/>
</dbReference>
<comment type="subcellular location">
    <subcellularLocation>
        <location evidence="9">Cytoplasm</location>
    </subcellularLocation>
</comment>
<dbReference type="EMBL" id="CP015970">
    <property type="protein sequence ID" value="AOZ46685.1"/>
    <property type="molecule type" value="Genomic_DNA"/>
</dbReference>
<dbReference type="Pfam" id="PF01259">
    <property type="entry name" value="SAICAR_synt"/>
    <property type="match status" value="1"/>
</dbReference>
<dbReference type="Gene3D" id="3.30.200.20">
    <property type="entry name" value="Phosphorylase Kinase, domain 1"/>
    <property type="match status" value="1"/>
</dbReference>
<dbReference type="NCBIfam" id="TIGR00081">
    <property type="entry name" value="purC"/>
    <property type="match status" value="1"/>
</dbReference>
<evidence type="ECO:0000313" key="13">
    <source>
        <dbReference type="EMBL" id="AOZ46685.1"/>
    </source>
</evidence>
<dbReference type="SUPFAM" id="SSF82697">
    <property type="entry name" value="PurS-like"/>
    <property type="match status" value="1"/>
</dbReference>
<dbReference type="InterPro" id="IPR018236">
    <property type="entry name" value="SAICAR_synthetase_CS"/>
</dbReference>
<dbReference type="PROSITE" id="PS01057">
    <property type="entry name" value="SAICAR_SYNTHETASE_1"/>
    <property type="match status" value="1"/>
</dbReference>
<evidence type="ECO:0000313" key="12">
    <source>
        <dbReference type="EMBL" id="AMS05206.1"/>
    </source>
</evidence>
<dbReference type="Pfam" id="PF02700">
    <property type="entry name" value="PurS"/>
    <property type="match status" value="1"/>
</dbReference>
<dbReference type="HAMAP" id="MF_01926">
    <property type="entry name" value="PurS"/>
    <property type="match status" value="1"/>
</dbReference>
<evidence type="ECO:0000256" key="9">
    <source>
        <dbReference type="HAMAP-Rule" id="MF_01926"/>
    </source>
</evidence>
<dbReference type="GO" id="GO:0004639">
    <property type="term" value="F:phosphoribosylaminoimidazolesuccinocarboxamide synthase activity"/>
    <property type="evidence" value="ECO:0007669"/>
    <property type="project" value="UniProtKB-UniRule"/>
</dbReference>
<evidence type="ECO:0000313" key="15">
    <source>
        <dbReference type="Proteomes" id="UP000178666"/>
    </source>
</evidence>
<dbReference type="InterPro" id="IPR028923">
    <property type="entry name" value="SAICAR_synt/ADE2_N"/>
</dbReference>
<feature type="region of interest" description="Disordered" evidence="10">
    <location>
        <begin position="291"/>
        <end position="390"/>
    </location>
</feature>
<comment type="similarity">
    <text evidence="2 8">Belongs to the SAICAR synthetase family.</text>
</comment>
<evidence type="ECO:0000256" key="1">
    <source>
        <dbReference type="ARBA" id="ARBA00004672"/>
    </source>
</evidence>
<accession>A0AAC8YED3</accession>
<proteinExistence type="inferred from homology"/>
<keyword evidence="5 8" id="KW-0658">Purine biosynthesis</keyword>
<reference evidence="12 14" key="2">
    <citation type="submission" date="2016-02" db="EMBL/GenBank/DDBJ databases">
        <title>Complete Genome Sequence of Propionibacterium acidipropionici ATCC 55737.</title>
        <authorList>
            <person name="Luna Flores C.H."/>
            <person name="Nielsen L.K."/>
            <person name="Marcellin E."/>
        </authorList>
    </citation>
    <scope>NUCLEOTIDE SEQUENCE [LARGE SCALE GENOMIC DNA]</scope>
    <source>
        <strain evidence="12 14">ATCC 55737</strain>
    </source>
</reference>
<dbReference type="AlphaFoldDB" id="A0AAC8YED3"/>
<evidence type="ECO:0000256" key="7">
    <source>
        <dbReference type="ARBA" id="ARBA00048475"/>
    </source>
</evidence>
<protein>
    <recommendedName>
        <fullName evidence="8 9">Multifunctional fusion protein</fullName>
    </recommendedName>
    <domain>
        <recommendedName>
            <fullName evidence="9">Phosphoribosylformylglycinamidine synthase subunit PurS</fullName>
            <shortName evidence="9">FGAM synthase</shortName>
            <ecNumber evidence="9">6.3.5.3</ecNumber>
        </recommendedName>
        <alternativeName>
            <fullName evidence="9">Formylglycinamide ribonucleotide amidotransferase subunit III</fullName>
        </alternativeName>
        <alternativeName>
            <fullName evidence="9">Phosphoribosylformylglycinamidine synthase subunit III</fullName>
            <shortName evidence="9">FGAR amidotransferase III</shortName>
            <shortName evidence="9">FGAR-AT III</shortName>
        </alternativeName>
    </domain>
    <domain>
        <recommendedName>
            <fullName evidence="8">Phosphoribosylaminoimidazole-succinocarboxamide synthase</fullName>
            <ecNumber evidence="8">6.3.2.6</ecNumber>
        </recommendedName>
        <alternativeName>
            <fullName evidence="8">SAICAR synthetase</fullName>
        </alternativeName>
    </domain>
</protein>
<dbReference type="GO" id="GO:0004642">
    <property type="term" value="F:phosphoribosylformylglycinamidine synthase activity"/>
    <property type="evidence" value="ECO:0007669"/>
    <property type="project" value="UniProtKB-UniRule"/>
</dbReference>
<evidence type="ECO:0000256" key="4">
    <source>
        <dbReference type="ARBA" id="ARBA00022741"/>
    </source>
</evidence>
<evidence type="ECO:0000256" key="8">
    <source>
        <dbReference type="HAMAP-Rule" id="MF_00137"/>
    </source>
</evidence>